<dbReference type="OrthoDB" id="9777884at2"/>
<evidence type="ECO:0000313" key="3">
    <source>
        <dbReference type="EMBL" id="OAS84040.1"/>
    </source>
</evidence>
<dbReference type="PANTHER" id="PTHR46268:SF6">
    <property type="entry name" value="UNIVERSAL STRESS PROTEIN UP12"/>
    <property type="match status" value="1"/>
</dbReference>
<comment type="caution">
    <text evidence="3">The sequence shown here is derived from an EMBL/GenBank/DDBJ whole genome shotgun (WGS) entry which is preliminary data.</text>
</comment>
<dbReference type="Gene3D" id="3.40.50.620">
    <property type="entry name" value="HUPs"/>
    <property type="match status" value="1"/>
</dbReference>
<dbReference type="Proteomes" id="UP000078534">
    <property type="component" value="Unassembled WGS sequence"/>
</dbReference>
<dbReference type="AlphaFoldDB" id="A0A179SSP2"/>
<dbReference type="CDD" id="cd00293">
    <property type="entry name" value="USP-like"/>
    <property type="match status" value="1"/>
</dbReference>
<accession>A0A179SSP2</accession>
<dbReference type="InterPro" id="IPR006015">
    <property type="entry name" value="Universal_stress_UspA"/>
</dbReference>
<protein>
    <submittedName>
        <fullName evidence="3">Universal stress protein</fullName>
    </submittedName>
</protein>
<dbReference type="SUPFAM" id="SSF52402">
    <property type="entry name" value="Adenine nucleotide alpha hydrolases-like"/>
    <property type="match status" value="1"/>
</dbReference>
<dbReference type="InterPro" id="IPR006016">
    <property type="entry name" value="UspA"/>
</dbReference>
<dbReference type="PANTHER" id="PTHR46268">
    <property type="entry name" value="STRESS RESPONSE PROTEIN NHAX"/>
    <property type="match status" value="1"/>
</dbReference>
<dbReference type="EMBL" id="LWSG01000034">
    <property type="protein sequence ID" value="OAS84040.1"/>
    <property type="molecule type" value="Genomic_DNA"/>
</dbReference>
<name>A0A179SSP2_9BACI</name>
<gene>
    <name evidence="3" type="ORF">A6K24_08010</name>
</gene>
<keyword evidence="4" id="KW-1185">Reference proteome</keyword>
<reference evidence="4" key="1">
    <citation type="submission" date="2016-04" db="EMBL/GenBank/DDBJ databases">
        <authorList>
            <person name="Lyu Z."/>
            <person name="Lyu W."/>
        </authorList>
    </citation>
    <scope>NUCLEOTIDE SEQUENCE [LARGE SCALE GENOMIC DNA]</scope>
    <source>
        <strain evidence="4">C44</strain>
    </source>
</reference>
<dbReference type="PRINTS" id="PR01438">
    <property type="entry name" value="UNVRSLSTRESS"/>
</dbReference>
<organism evidence="3 4">
    <name type="scientific">Metabacillus litoralis</name>
    <dbReference type="NCBI Taxonomy" id="152268"/>
    <lineage>
        <taxon>Bacteria</taxon>
        <taxon>Bacillati</taxon>
        <taxon>Bacillota</taxon>
        <taxon>Bacilli</taxon>
        <taxon>Bacillales</taxon>
        <taxon>Bacillaceae</taxon>
        <taxon>Metabacillus</taxon>
    </lineage>
</organism>
<dbReference type="STRING" id="152268.A6K24_08010"/>
<dbReference type="Pfam" id="PF00582">
    <property type="entry name" value="Usp"/>
    <property type="match status" value="1"/>
</dbReference>
<feature type="domain" description="UspA" evidence="2">
    <location>
        <begin position="1"/>
        <end position="139"/>
    </location>
</feature>
<evidence type="ECO:0000256" key="1">
    <source>
        <dbReference type="ARBA" id="ARBA00008791"/>
    </source>
</evidence>
<sequence length="139" mass="15358">MFKNILLATDGSMHALRAAIKASEIAKMNPDAIITVVYVIDGSTSKSDMLSEGNKEAVLEKRLRKLRPTEEILRKQCVNFKVELLKGEPGPEIVKYANKQHFDLVVVGSRGLNGLQEMVLGSVSHKVAKRVECPVMIVK</sequence>
<evidence type="ECO:0000259" key="2">
    <source>
        <dbReference type="Pfam" id="PF00582"/>
    </source>
</evidence>
<proteinExistence type="inferred from homology"/>
<dbReference type="RefSeq" id="WP_066337029.1">
    <property type="nucleotide sequence ID" value="NZ_LWSG01000034.1"/>
</dbReference>
<comment type="similarity">
    <text evidence="1">Belongs to the universal stress protein A family.</text>
</comment>
<dbReference type="InterPro" id="IPR014729">
    <property type="entry name" value="Rossmann-like_a/b/a_fold"/>
</dbReference>
<evidence type="ECO:0000313" key="4">
    <source>
        <dbReference type="Proteomes" id="UP000078534"/>
    </source>
</evidence>